<feature type="region of interest" description="Disordered" evidence="1">
    <location>
        <begin position="93"/>
        <end position="115"/>
    </location>
</feature>
<feature type="compositionally biased region" description="Polar residues" evidence="1">
    <location>
        <begin position="61"/>
        <end position="70"/>
    </location>
</feature>
<evidence type="ECO:0000313" key="3">
    <source>
        <dbReference type="EMBL" id="KAJ6643782.1"/>
    </source>
</evidence>
<sequence length="115" mass="12767">MTKLVIVLIAVIAAAGTHGRAYDNNRYNSRSLQRNDYQQDGNPLLRLRRPAFRSSFGGESFHSSRSNLQSGKGGEIGRNEYSVHDGHVYGAHSGEYFGARSDTLPRRTGRRSGQQ</sequence>
<protein>
    <recommendedName>
        <fullName evidence="5">Hymenoptaecin</fullName>
    </recommendedName>
</protein>
<evidence type="ECO:0000256" key="2">
    <source>
        <dbReference type="SAM" id="SignalP"/>
    </source>
</evidence>
<name>A0A9Q0S392_9DIPT</name>
<evidence type="ECO:0000313" key="4">
    <source>
        <dbReference type="Proteomes" id="UP001151699"/>
    </source>
</evidence>
<evidence type="ECO:0000256" key="1">
    <source>
        <dbReference type="SAM" id="MobiDB-lite"/>
    </source>
</evidence>
<accession>A0A9Q0S392</accession>
<evidence type="ECO:0008006" key="5">
    <source>
        <dbReference type="Google" id="ProtNLM"/>
    </source>
</evidence>
<gene>
    <name evidence="3" type="ORF">Bhyg_08747</name>
</gene>
<feature type="region of interest" description="Disordered" evidence="1">
    <location>
        <begin position="22"/>
        <end position="42"/>
    </location>
</feature>
<feature type="region of interest" description="Disordered" evidence="1">
    <location>
        <begin position="56"/>
        <end position="81"/>
    </location>
</feature>
<feature type="compositionally biased region" description="Polar residues" evidence="1">
    <location>
        <begin position="25"/>
        <end position="41"/>
    </location>
</feature>
<proteinExistence type="predicted"/>
<dbReference type="EMBL" id="WJQU01000002">
    <property type="protein sequence ID" value="KAJ6643782.1"/>
    <property type="molecule type" value="Genomic_DNA"/>
</dbReference>
<comment type="caution">
    <text evidence="3">The sequence shown here is derived from an EMBL/GenBank/DDBJ whole genome shotgun (WGS) entry which is preliminary data.</text>
</comment>
<keyword evidence="4" id="KW-1185">Reference proteome</keyword>
<dbReference type="AlphaFoldDB" id="A0A9Q0S392"/>
<organism evidence="3 4">
    <name type="scientific">Pseudolycoriella hygida</name>
    <dbReference type="NCBI Taxonomy" id="35572"/>
    <lineage>
        <taxon>Eukaryota</taxon>
        <taxon>Metazoa</taxon>
        <taxon>Ecdysozoa</taxon>
        <taxon>Arthropoda</taxon>
        <taxon>Hexapoda</taxon>
        <taxon>Insecta</taxon>
        <taxon>Pterygota</taxon>
        <taxon>Neoptera</taxon>
        <taxon>Endopterygota</taxon>
        <taxon>Diptera</taxon>
        <taxon>Nematocera</taxon>
        <taxon>Sciaroidea</taxon>
        <taxon>Sciaridae</taxon>
        <taxon>Pseudolycoriella</taxon>
    </lineage>
</organism>
<reference evidence="3" key="1">
    <citation type="submission" date="2022-07" db="EMBL/GenBank/DDBJ databases">
        <authorList>
            <person name="Trinca V."/>
            <person name="Uliana J.V.C."/>
            <person name="Torres T.T."/>
            <person name="Ward R.J."/>
            <person name="Monesi N."/>
        </authorList>
    </citation>
    <scope>NUCLEOTIDE SEQUENCE</scope>
    <source>
        <strain evidence="3">HSMRA1968</strain>
        <tissue evidence="3">Whole embryos</tissue>
    </source>
</reference>
<keyword evidence="2" id="KW-0732">Signal</keyword>
<dbReference type="Proteomes" id="UP001151699">
    <property type="component" value="Chromosome B"/>
</dbReference>
<feature type="signal peptide" evidence="2">
    <location>
        <begin position="1"/>
        <end position="19"/>
    </location>
</feature>
<feature type="chain" id="PRO_5040134348" description="Hymenoptaecin" evidence="2">
    <location>
        <begin position="20"/>
        <end position="115"/>
    </location>
</feature>